<evidence type="ECO:0000313" key="2">
    <source>
        <dbReference type="EMBL" id="KLU67694.1"/>
    </source>
</evidence>
<dbReference type="InterPro" id="IPR011059">
    <property type="entry name" value="Metal-dep_hydrolase_composite"/>
</dbReference>
<dbReference type="AlphaFoldDB" id="A0A0J1FWA1"/>
<keyword evidence="2" id="KW-0378">Hydrolase</keyword>
<comment type="caution">
    <text evidence="2">The sequence shown here is derived from an EMBL/GenBank/DDBJ whole genome shotgun (WGS) entry which is preliminary data.</text>
</comment>
<dbReference type="PANTHER" id="PTHR43135:SF3">
    <property type="entry name" value="ALPHA-D-RIBOSE 1-METHYLPHOSPHONATE 5-TRIPHOSPHATE DIPHOSPHATASE"/>
    <property type="match status" value="1"/>
</dbReference>
<dbReference type="Proteomes" id="UP000036356">
    <property type="component" value="Unassembled WGS sequence"/>
</dbReference>
<dbReference type="SUPFAM" id="SSF51556">
    <property type="entry name" value="Metallo-dependent hydrolases"/>
    <property type="match status" value="1"/>
</dbReference>
<dbReference type="GO" id="GO:0016810">
    <property type="term" value="F:hydrolase activity, acting on carbon-nitrogen (but not peptide) bonds"/>
    <property type="evidence" value="ECO:0007669"/>
    <property type="project" value="InterPro"/>
</dbReference>
<dbReference type="InterPro" id="IPR006680">
    <property type="entry name" value="Amidohydro-rel"/>
</dbReference>
<gene>
    <name evidence="2" type="primary">nfdA</name>
    <name evidence="2" type="ORF">DEAC_c00980</name>
</gene>
<dbReference type="PATRIC" id="fig|476652.3.peg.94"/>
<dbReference type="RefSeq" id="WP_047808075.1">
    <property type="nucleotide sequence ID" value="NZ_LDZY01000001.1"/>
</dbReference>
<sequence length="390" mass="42581">MDSLLLKHCLLFEQDGRTVHKDILIEMGKIISLEEDLSSAGCSSIIDVQEQYVLPGFIDCHTHLGIIEECTGKIGVDNNETSNAVTPHLRGIDAVNPLDVAFKDAVKSGVTTVMVGPGSNNVVGGLSLAIKTSGRIIDQMVLKNPVGLKIALGENPISTYGIESICPVTRMGTAALIRELFMRTEDYQELKQQGKIKYRDLRLEAVIPVLQGEIPLRAHAHRADDIVTAIRIAEEFKIHKLVIEHGTEADLVEDYLKERKIPVAFGPMLTPRIKMELKSRNYKTAINLVNAGIKVALITDHPYNSIDQLRTIAALSIAEGLKPSEALCALTSNPAEILECGQQIGAVKIGCDADLVVFDGDPFNLKSKIIYTFVNGQLAYSKNGKLSFKS</sequence>
<dbReference type="Gene3D" id="3.20.20.140">
    <property type="entry name" value="Metal-dependent hydrolases"/>
    <property type="match status" value="1"/>
</dbReference>
<name>A0A0J1FWA1_9FIRM</name>
<protein>
    <submittedName>
        <fullName evidence="2">N-substituted formamide deformylase</fullName>
        <ecNumber evidence="2">3.5.1.91</ecNumber>
    </submittedName>
</protein>
<dbReference type="InterPro" id="IPR051781">
    <property type="entry name" value="Metallo-dep_Hydrolase"/>
</dbReference>
<organism evidence="2 3">
    <name type="scientific">Desulfosporosinus acididurans</name>
    <dbReference type="NCBI Taxonomy" id="476652"/>
    <lineage>
        <taxon>Bacteria</taxon>
        <taxon>Bacillati</taxon>
        <taxon>Bacillota</taxon>
        <taxon>Clostridia</taxon>
        <taxon>Eubacteriales</taxon>
        <taxon>Desulfitobacteriaceae</taxon>
        <taxon>Desulfosporosinus</taxon>
    </lineage>
</organism>
<reference evidence="2 3" key="1">
    <citation type="submission" date="2015-06" db="EMBL/GenBank/DDBJ databases">
        <title>Draft genome of the moderately acidophilic sulfate reducer Candidatus Desulfosporosinus acididurans strain M1.</title>
        <authorList>
            <person name="Poehlein A."/>
            <person name="Petzsch P."/>
            <person name="Johnson B.D."/>
            <person name="Schloemann M."/>
            <person name="Daniel R."/>
            <person name="Muehling M."/>
        </authorList>
    </citation>
    <scope>NUCLEOTIDE SEQUENCE [LARGE SCALE GENOMIC DNA]</scope>
    <source>
        <strain evidence="2 3">M1</strain>
    </source>
</reference>
<dbReference type="CDD" id="cd01309">
    <property type="entry name" value="Met_dep_hydrolase_C"/>
    <property type="match status" value="1"/>
</dbReference>
<dbReference type="PANTHER" id="PTHR43135">
    <property type="entry name" value="ALPHA-D-RIBOSE 1-METHYLPHOSPHONATE 5-TRIPHOSPHATE DIPHOSPHATASE"/>
    <property type="match status" value="1"/>
</dbReference>
<dbReference type="EMBL" id="LDZY01000001">
    <property type="protein sequence ID" value="KLU67694.1"/>
    <property type="molecule type" value="Genomic_DNA"/>
</dbReference>
<proteinExistence type="predicted"/>
<dbReference type="InterPro" id="IPR032466">
    <property type="entry name" value="Metal_Hydrolase"/>
</dbReference>
<accession>A0A0J1FWA1</accession>
<dbReference type="STRING" id="476652.DEAC_c00980"/>
<dbReference type="SUPFAM" id="SSF51338">
    <property type="entry name" value="Composite domain of metallo-dependent hydrolases"/>
    <property type="match status" value="1"/>
</dbReference>
<dbReference type="EC" id="3.5.1.91" evidence="2"/>
<keyword evidence="3" id="KW-1185">Reference proteome</keyword>
<evidence type="ECO:0000313" key="3">
    <source>
        <dbReference type="Proteomes" id="UP000036356"/>
    </source>
</evidence>
<feature type="domain" description="Amidohydrolase-related" evidence="1">
    <location>
        <begin position="52"/>
        <end position="378"/>
    </location>
</feature>
<dbReference type="Pfam" id="PF01979">
    <property type="entry name" value="Amidohydro_1"/>
    <property type="match status" value="1"/>
</dbReference>
<evidence type="ECO:0000259" key="1">
    <source>
        <dbReference type="Pfam" id="PF01979"/>
    </source>
</evidence>